<proteinExistence type="predicted"/>
<dbReference type="SUPFAM" id="SSF46785">
    <property type="entry name" value="Winged helix' DNA-binding domain"/>
    <property type="match status" value="1"/>
</dbReference>
<gene>
    <name evidence="5" type="ORF">FHR87_003809</name>
</gene>
<dbReference type="SMART" id="SM00345">
    <property type="entry name" value="HTH_GNTR"/>
    <property type="match status" value="1"/>
</dbReference>
<dbReference type="Gene3D" id="3.40.1410.10">
    <property type="entry name" value="Chorismate lyase-like"/>
    <property type="match status" value="1"/>
</dbReference>
<feature type="domain" description="HTH gntR-type" evidence="4">
    <location>
        <begin position="14"/>
        <end position="82"/>
    </location>
</feature>
<dbReference type="Gene3D" id="1.10.10.10">
    <property type="entry name" value="Winged helix-like DNA-binding domain superfamily/Winged helix DNA-binding domain"/>
    <property type="match status" value="1"/>
</dbReference>
<keyword evidence="6" id="KW-1185">Reference proteome</keyword>
<evidence type="ECO:0000259" key="4">
    <source>
        <dbReference type="PROSITE" id="PS50949"/>
    </source>
</evidence>
<comment type="caution">
    <text evidence="5">The sequence shown here is derived from an EMBL/GenBank/DDBJ whole genome shotgun (WGS) entry which is preliminary data.</text>
</comment>
<keyword evidence="2" id="KW-0238">DNA-binding</keyword>
<keyword evidence="1" id="KW-0805">Transcription regulation</keyword>
<dbReference type="Pfam" id="PF07702">
    <property type="entry name" value="UTRA"/>
    <property type="match status" value="1"/>
</dbReference>
<dbReference type="SMART" id="SM00866">
    <property type="entry name" value="UTRA"/>
    <property type="match status" value="1"/>
</dbReference>
<accession>A0A839T7D5</accession>
<dbReference type="CDD" id="cd07377">
    <property type="entry name" value="WHTH_GntR"/>
    <property type="match status" value="1"/>
</dbReference>
<dbReference type="SUPFAM" id="SSF64288">
    <property type="entry name" value="Chorismate lyase-like"/>
    <property type="match status" value="1"/>
</dbReference>
<protein>
    <submittedName>
        <fullName evidence="5">GntR family transcriptional regulator</fullName>
    </submittedName>
</protein>
<dbReference type="PANTHER" id="PTHR44846:SF1">
    <property type="entry name" value="MANNOSYL-D-GLYCERATE TRANSPORT_METABOLISM SYSTEM REPRESSOR MNGR-RELATED"/>
    <property type="match status" value="1"/>
</dbReference>
<dbReference type="InterPro" id="IPR036390">
    <property type="entry name" value="WH_DNA-bd_sf"/>
</dbReference>
<dbReference type="PANTHER" id="PTHR44846">
    <property type="entry name" value="MANNOSYL-D-GLYCERATE TRANSPORT/METABOLISM SYSTEM REPRESSOR MNGR-RELATED"/>
    <property type="match status" value="1"/>
</dbReference>
<name>A0A839T7D5_AZOMA</name>
<dbReference type="Pfam" id="PF00392">
    <property type="entry name" value="GntR"/>
    <property type="match status" value="1"/>
</dbReference>
<dbReference type="InterPro" id="IPR036388">
    <property type="entry name" value="WH-like_DNA-bd_sf"/>
</dbReference>
<dbReference type="GO" id="GO:0045892">
    <property type="term" value="P:negative regulation of DNA-templated transcription"/>
    <property type="evidence" value="ECO:0007669"/>
    <property type="project" value="TreeGrafter"/>
</dbReference>
<dbReference type="AlphaFoldDB" id="A0A839T7D5"/>
<organism evidence="5 6">
    <name type="scientific">Azomonas macrocytogenes</name>
    <name type="common">Azotobacter macrocytogenes</name>
    <dbReference type="NCBI Taxonomy" id="69962"/>
    <lineage>
        <taxon>Bacteria</taxon>
        <taxon>Pseudomonadati</taxon>
        <taxon>Pseudomonadota</taxon>
        <taxon>Gammaproteobacteria</taxon>
        <taxon>Pseudomonadales</taxon>
        <taxon>Pseudomonadaceae</taxon>
        <taxon>Azomonas</taxon>
    </lineage>
</organism>
<reference evidence="5 6" key="1">
    <citation type="submission" date="2020-08" db="EMBL/GenBank/DDBJ databases">
        <title>Genomic Encyclopedia of Type Strains, Phase III (KMG-III): the genomes of soil and plant-associated and newly described type strains.</title>
        <authorList>
            <person name="Whitman W."/>
        </authorList>
    </citation>
    <scope>NUCLEOTIDE SEQUENCE [LARGE SCALE GENOMIC DNA]</scope>
    <source>
        <strain evidence="5 6">CECT 4462</strain>
    </source>
</reference>
<dbReference type="InterPro" id="IPR028978">
    <property type="entry name" value="Chorismate_lyase_/UTRA_dom_sf"/>
</dbReference>
<dbReference type="GO" id="GO:0003677">
    <property type="term" value="F:DNA binding"/>
    <property type="evidence" value="ECO:0007669"/>
    <property type="project" value="UniProtKB-KW"/>
</dbReference>
<keyword evidence="3" id="KW-0804">Transcription</keyword>
<evidence type="ECO:0000256" key="1">
    <source>
        <dbReference type="ARBA" id="ARBA00023015"/>
    </source>
</evidence>
<dbReference type="RefSeq" id="WP_183168206.1">
    <property type="nucleotide sequence ID" value="NZ_JACHXI010000037.1"/>
</dbReference>
<evidence type="ECO:0000256" key="2">
    <source>
        <dbReference type="ARBA" id="ARBA00023125"/>
    </source>
</evidence>
<dbReference type="GO" id="GO:0003700">
    <property type="term" value="F:DNA-binding transcription factor activity"/>
    <property type="evidence" value="ECO:0007669"/>
    <property type="project" value="InterPro"/>
</dbReference>
<dbReference type="PRINTS" id="PR00035">
    <property type="entry name" value="HTHGNTR"/>
</dbReference>
<evidence type="ECO:0000256" key="3">
    <source>
        <dbReference type="ARBA" id="ARBA00023163"/>
    </source>
</evidence>
<dbReference type="PROSITE" id="PS50949">
    <property type="entry name" value="HTH_GNTR"/>
    <property type="match status" value="1"/>
</dbReference>
<dbReference type="EMBL" id="JACHXI010000037">
    <property type="protein sequence ID" value="MBB3105372.1"/>
    <property type="molecule type" value="Genomic_DNA"/>
</dbReference>
<dbReference type="InterPro" id="IPR011663">
    <property type="entry name" value="UTRA"/>
</dbReference>
<evidence type="ECO:0000313" key="6">
    <source>
        <dbReference type="Proteomes" id="UP000549250"/>
    </source>
</evidence>
<dbReference type="InterPro" id="IPR050679">
    <property type="entry name" value="Bact_HTH_transcr_reg"/>
</dbReference>
<evidence type="ECO:0000313" key="5">
    <source>
        <dbReference type="EMBL" id="MBB3105372.1"/>
    </source>
</evidence>
<dbReference type="InterPro" id="IPR000524">
    <property type="entry name" value="Tscrpt_reg_HTH_GntR"/>
</dbReference>
<sequence>MSDSANMLRRDHGIPLYEQMASALRQEITGGRYGAAGRLPAEAELSARFAVSRVTVRQALDLLVQENLIEKRHGKGSFVASKRLWHELDVLRGFYDELVLRGVDPETELLEFKPRALPRAWIRDLDWPGDGGIFLQRLYRVRGQTLALSSAYLHPQAAIVDRVQAACHPIYSIFETLLRKPVECADISISVMLADLASSALLDLKPGAPLLAMRRTSYLANGSACERTTFLIRPEGYEFVLHAGGNLSTRKADPSRAR</sequence>
<dbReference type="Proteomes" id="UP000549250">
    <property type="component" value="Unassembled WGS sequence"/>
</dbReference>